<dbReference type="InterPro" id="IPR004860">
    <property type="entry name" value="LAGLIDADG_dom"/>
</dbReference>
<dbReference type="Gene3D" id="3.10.28.10">
    <property type="entry name" value="Homing endonucleases"/>
    <property type="match status" value="1"/>
</dbReference>
<dbReference type="EMBL" id="JBIACJ010000002">
    <property type="protein sequence ID" value="MFE8695479.1"/>
    <property type="molecule type" value="Genomic_DNA"/>
</dbReference>
<dbReference type="InterPro" id="IPR004042">
    <property type="entry name" value="Intein_endonuc_central"/>
</dbReference>
<comment type="caution">
    <text evidence="2">The sequence shown here is derived from an EMBL/GenBank/DDBJ whole genome shotgun (WGS) entry which is preliminary data.</text>
</comment>
<name>A0ABW6JUE6_9BACI</name>
<keyword evidence="2" id="KW-0540">Nuclease</keyword>
<dbReference type="Gene3D" id="1.10.10.60">
    <property type="entry name" value="Homeodomain-like"/>
    <property type="match status" value="1"/>
</dbReference>
<evidence type="ECO:0000313" key="2">
    <source>
        <dbReference type="EMBL" id="MFE8695479.1"/>
    </source>
</evidence>
<dbReference type="InterPro" id="IPR027434">
    <property type="entry name" value="Homing_endonucl"/>
</dbReference>
<protein>
    <submittedName>
        <fullName evidence="2">LAGLIDADG family homing endonuclease</fullName>
    </submittedName>
</protein>
<keyword evidence="2" id="KW-0378">Hydrolase</keyword>
<dbReference type="RefSeq" id="WP_389215670.1">
    <property type="nucleotide sequence ID" value="NZ_JBIACJ010000002.1"/>
</dbReference>
<dbReference type="SUPFAM" id="SSF55608">
    <property type="entry name" value="Homing endonucleases"/>
    <property type="match status" value="2"/>
</dbReference>
<dbReference type="GO" id="GO:0004519">
    <property type="term" value="F:endonuclease activity"/>
    <property type="evidence" value="ECO:0007669"/>
    <property type="project" value="UniProtKB-KW"/>
</dbReference>
<gene>
    <name evidence="2" type="ORF">ACFYKT_03790</name>
</gene>
<organism evidence="2 3">
    <name type="scientific">Cytobacillus mangrovibacter</name>
    <dbReference type="NCBI Taxonomy" id="3299024"/>
    <lineage>
        <taxon>Bacteria</taxon>
        <taxon>Bacillati</taxon>
        <taxon>Bacillota</taxon>
        <taxon>Bacilli</taxon>
        <taxon>Bacillales</taxon>
        <taxon>Bacillaceae</taxon>
        <taxon>Cytobacillus</taxon>
    </lineage>
</organism>
<reference evidence="2 3" key="1">
    <citation type="submission" date="2024-08" db="EMBL/GenBank/DDBJ databases">
        <title>Two novel Cytobacillus novel species.</title>
        <authorList>
            <person name="Liu G."/>
        </authorList>
    </citation>
    <scope>NUCLEOTIDE SEQUENCE [LARGE SCALE GENOMIC DNA]</scope>
    <source>
        <strain evidence="2 3">FJAT-53684</strain>
    </source>
</reference>
<dbReference type="InterPro" id="IPR006142">
    <property type="entry name" value="INTEIN"/>
</dbReference>
<keyword evidence="2" id="KW-0255">Endonuclease</keyword>
<evidence type="ECO:0000313" key="3">
    <source>
        <dbReference type="Proteomes" id="UP001601058"/>
    </source>
</evidence>
<dbReference type="PRINTS" id="PR00379">
    <property type="entry name" value="INTEIN"/>
</dbReference>
<dbReference type="Pfam" id="PF14528">
    <property type="entry name" value="LAGLIDADG_3"/>
    <property type="match status" value="1"/>
</dbReference>
<sequence>MESKERVNQRKHIRTYGARDKEELVNAIKLLHDQGYSQVEISKRLNIARGTIQRWNKELNIFVPLTPGEAGKKKNKKYHYDENYFSDISSPNQAYVLGYILGDGTIIDRKKSKRLILCLAENDVQLLRDIAEELNMSTAIKFRKKNAPNEQNKYSLTINSTKMCDDLISLGVGPKKTGHEAWIALKSNMLQWAFIRGFFDADGHIRVYQRNGYLKVRVGFTGSKEMLTSTLKFLQTYEIGLKVKGVLKKQGCYDLYLSSIIEAKMIFNLLYKHGDIKLNRKYEKFSSLMI</sequence>
<dbReference type="PROSITE" id="PS50819">
    <property type="entry name" value="INTEIN_ENDONUCLEASE"/>
    <property type="match status" value="1"/>
</dbReference>
<dbReference type="Proteomes" id="UP001601058">
    <property type="component" value="Unassembled WGS sequence"/>
</dbReference>
<feature type="domain" description="DOD-type homing endonuclease" evidence="1">
    <location>
        <begin position="96"/>
        <end position="246"/>
    </location>
</feature>
<proteinExistence type="predicted"/>
<keyword evidence="3" id="KW-1185">Reference proteome</keyword>
<evidence type="ECO:0000259" key="1">
    <source>
        <dbReference type="PROSITE" id="PS50819"/>
    </source>
</evidence>
<accession>A0ABW6JUE6</accession>